<evidence type="ECO:0000313" key="3">
    <source>
        <dbReference type="EMBL" id="KAA8526528.1"/>
    </source>
</evidence>
<feature type="domain" description="DUF7815" evidence="2">
    <location>
        <begin position="51"/>
        <end position="77"/>
    </location>
</feature>
<proteinExistence type="predicted"/>
<dbReference type="EMBL" id="CM018046">
    <property type="protein sequence ID" value="KAA8526528.1"/>
    <property type="molecule type" value="Genomic_DNA"/>
</dbReference>
<dbReference type="PANTHER" id="PTHR36308">
    <property type="entry name" value="DENTIN SIALOPHOSPHOPROTEIN-RELATED"/>
    <property type="match status" value="1"/>
</dbReference>
<evidence type="ECO:0000259" key="2">
    <source>
        <dbReference type="Pfam" id="PF25122"/>
    </source>
</evidence>
<evidence type="ECO:0000256" key="1">
    <source>
        <dbReference type="SAM" id="MobiDB-lite"/>
    </source>
</evidence>
<dbReference type="AlphaFoldDB" id="A0A5J5A930"/>
<feature type="region of interest" description="Disordered" evidence="1">
    <location>
        <begin position="222"/>
        <end position="296"/>
    </location>
</feature>
<gene>
    <name evidence="3" type="ORF">F0562_008269</name>
</gene>
<organism evidence="3 4">
    <name type="scientific">Nyssa sinensis</name>
    <dbReference type="NCBI Taxonomy" id="561372"/>
    <lineage>
        <taxon>Eukaryota</taxon>
        <taxon>Viridiplantae</taxon>
        <taxon>Streptophyta</taxon>
        <taxon>Embryophyta</taxon>
        <taxon>Tracheophyta</taxon>
        <taxon>Spermatophyta</taxon>
        <taxon>Magnoliopsida</taxon>
        <taxon>eudicotyledons</taxon>
        <taxon>Gunneridae</taxon>
        <taxon>Pentapetalae</taxon>
        <taxon>asterids</taxon>
        <taxon>Cornales</taxon>
        <taxon>Nyssaceae</taxon>
        <taxon>Nyssa</taxon>
    </lineage>
</organism>
<dbReference type="InterPro" id="IPR056717">
    <property type="entry name" value="DUF7815"/>
</dbReference>
<reference evidence="3 4" key="1">
    <citation type="submission" date="2019-09" db="EMBL/GenBank/DDBJ databases">
        <title>A chromosome-level genome assembly of the Chinese tupelo Nyssa sinensis.</title>
        <authorList>
            <person name="Yang X."/>
            <person name="Kang M."/>
            <person name="Yang Y."/>
            <person name="Xiong H."/>
            <person name="Wang M."/>
            <person name="Zhang Z."/>
            <person name="Wang Z."/>
            <person name="Wu H."/>
            <person name="Ma T."/>
            <person name="Liu J."/>
            <person name="Xi Z."/>
        </authorList>
    </citation>
    <scope>NUCLEOTIDE SEQUENCE [LARGE SCALE GENOMIC DNA]</scope>
    <source>
        <strain evidence="3">J267</strain>
        <tissue evidence="3">Leaf</tissue>
    </source>
</reference>
<dbReference type="OrthoDB" id="1904894at2759"/>
<dbReference type="Pfam" id="PF25122">
    <property type="entry name" value="DUF7815"/>
    <property type="match status" value="1"/>
</dbReference>
<protein>
    <recommendedName>
        <fullName evidence="2">DUF7815 domain-containing protein</fullName>
    </recommendedName>
</protein>
<evidence type="ECO:0000313" key="4">
    <source>
        <dbReference type="Proteomes" id="UP000325577"/>
    </source>
</evidence>
<sequence>MAFEIPTDLFRQVQISLRQDAGLSSYNPDDLTLPALPSLAQSIAGFDPSPPYLRCRHCKGRLVRGVQSVICVYCGKQQQKEVPPEPIAFKSTVGYQWLLQSLDLDGSETIGPPVEEIALNRGQSSLKDESSLSDFLNLEIAWSAELERPETSLTNRVPVQSKSSLNLTGVDLDNFFSESKRNTVSYASEEQSVINNQIENVETNAFVGQENLSLFRNVQPSETAVRSSEDKSGDPFSGWEADFQSADSGNQHDGSKSFDPLIGSTFDLSGHKNSVFGPGENVKDGKPREGSVFSSSMNSDWIQDDLWNNSNSTVSYHG</sequence>
<keyword evidence="4" id="KW-1185">Reference proteome</keyword>
<name>A0A5J5A930_9ASTE</name>
<dbReference type="PANTHER" id="PTHR36308:SF1">
    <property type="entry name" value="DENTIN SIALOPHOSPHOPROTEIN-RELATED"/>
    <property type="match status" value="1"/>
</dbReference>
<dbReference type="Proteomes" id="UP000325577">
    <property type="component" value="Linkage Group LG3"/>
</dbReference>
<accession>A0A5J5A930</accession>